<dbReference type="PROSITE" id="PS00036">
    <property type="entry name" value="BZIP_BASIC"/>
    <property type="match status" value="1"/>
</dbReference>
<sequence length="232" mass="26760">MQMNVDPTKQPDQSGQVEDSTVYSGYVSPAQGETPFPQTAAAPFTAFPTFSPYVPQSVSFPTQAPPQFPTTTFNDQVYTPLHRRKKKFQNIDYHTLLSEDDLQSMTIEEFEDYVTELKDRRTVTKLEKATLNKIKRKLKNKESARKSRQKSKEAFVGLQQQLEELRKQYDDVLRINCQLIEIADGCERCHQRIRQVQQPVTQQSQQQQTQQNTEQSAQTQHQCQSTPLFPSV</sequence>
<feature type="compositionally biased region" description="Low complexity" evidence="5">
    <location>
        <begin position="204"/>
        <end position="222"/>
    </location>
</feature>
<evidence type="ECO:0000256" key="3">
    <source>
        <dbReference type="ARBA" id="ARBA00023163"/>
    </source>
</evidence>
<evidence type="ECO:0000256" key="1">
    <source>
        <dbReference type="ARBA" id="ARBA00023015"/>
    </source>
</evidence>
<dbReference type="GO" id="GO:0003677">
    <property type="term" value="F:DNA binding"/>
    <property type="evidence" value="ECO:0007669"/>
    <property type="project" value="UniProtKB-KW"/>
</dbReference>
<evidence type="ECO:0000256" key="2">
    <source>
        <dbReference type="ARBA" id="ARBA00023125"/>
    </source>
</evidence>
<organism evidence="7">
    <name type="scientific">Entamoeba invadens</name>
    <dbReference type="NCBI Taxonomy" id="33085"/>
    <lineage>
        <taxon>Eukaryota</taxon>
        <taxon>Amoebozoa</taxon>
        <taxon>Evosea</taxon>
        <taxon>Archamoebae</taxon>
        <taxon>Mastigamoebida</taxon>
        <taxon>Entamoebidae</taxon>
        <taxon>Entamoeba</taxon>
    </lineage>
</organism>
<feature type="region of interest" description="Disordered" evidence="5">
    <location>
        <begin position="1"/>
        <end position="39"/>
    </location>
</feature>
<feature type="domain" description="BZIP" evidence="6">
    <location>
        <begin position="135"/>
        <end position="150"/>
    </location>
</feature>
<dbReference type="InterPro" id="IPR008917">
    <property type="entry name" value="TF_DNA-bd_sf"/>
</dbReference>
<evidence type="ECO:0000256" key="4">
    <source>
        <dbReference type="SAM" id="Coils"/>
    </source>
</evidence>
<dbReference type="AlphaFoldDB" id="S0B672"/>
<keyword evidence="4" id="KW-0175">Coiled coil</keyword>
<name>S0B672_ENTIV</name>
<dbReference type="Gene3D" id="1.20.5.170">
    <property type="match status" value="1"/>
</dbReference>
<evidence type="ECO:0000256" key="5">
    <source>
        <dbReference type="SAM" id="MobiDB-lite"/>
    </source>
</evidence>
<evidence type="ECO:0000313" key="7">
    <source>
        <dbReference type="EMBL" id="BAN42171.1"/>
    </source>
</evidence>
<feature type="coiled-coil region" evidence="4">
    <location>
        <begin position="148"/>
        <end position="175"/>
    </location>
</feature>
<feature type="compositionally biased region" description="Polar residues" evidence="5">
    <location>
        <begin position="223"/>
        <end position="232"/>
    </location>
</feature>
<dbReference type="Pfam" id="PF03131">
    <property type="entry name" value="bZIP_Maf"/>
    <property type="match status" value="1"/>
</dbReference>
<dbReference type="InterPro" id="IPR004826">
    <property type="entry name" value="bZIP_Maf"/>
</dbReference>
<dbReference type="GO" id="GO:0003700">
    <property type="term" value="F:DNA-binding transcription factor activity"/>
    <property type="evidence" value="ECO:0007669"/>
    <property type="project" value="InterPro"/>
</dbReference>
<keyword evidence="1" id="KW-0805">Transcription regulation</keyword>
<reference evidence="7" key="1">
    <citation type="submission" date="2012-06" db="EMBL/GenBank/DDBJ databases">
        <title>Short 5' UTR of Entamoeba genes.</title>
        <authorList>
            <person name="Hiranuka K."/>
            <person name="Kumagai M."/>
            <person name="Wakaguri H."/>
            <person name="Suzuki Y."/>
            <person name="Sugano S."/>
            <person name="Watanabe J."/>
            <person name="Makioka A."/>
        </authorList>
    </citation>
    <scope>NUCLEOTIDE SEQUENCE</scope>
    <source>
        <strain evidence="7">IP1</strain>
    </source>
</reference>
<accession>S0B672</accession>
<keyword evidence="2" id="KW-0238">DNA-binding</keyword>
<keyword evidence="3" id="KW-0804">Transcription</keyword>
<dbReference type="SUPFAM" id="SSF47454">
    <property type="entry name" value="A DNA-binding domain in eukaryotic transcription factors"/>
    <property type="match status" value="1"/>
</dbReference>
<protein>
    <recommendedName>
        <fullName evidence="6">BZIP domain-containing protein</fullName>
    </recommendedName>
</protein>
<feature type="region of interest" description="Disordered" evidence="5">
    <location>
        <begin position="204"/>
        <end position="232"/>
    </location>
</feature>
<dbReference type="VEuPathDB" id="AmoebaDB:EIN_175700"/>
<dbReference type="InterPro" id="IPR004827">
    <property type="entry name" value="bZIP"/>
</dbReference>
<dbReference type="EMBL" id="AK423776">
    <property type="protein sequence ID" value="BAN42171.1"/>
    <property type="molecule type" value="mRNA"/>
</dbReference>
<dbReference type="CDD" id="cd14686">
    <property type="entry name" value="bZIP"/>
    <property type="match status" value="1"/>
</dbReference>
<feature type="compositionally biased region" description="Polar residues" evidence="5">
    <location>
        <begin position="1"/>
        <end position="23"/>
    </location>
</feature>
<evidence type="ECO:0000259" key="6">
    <source>
        <dbReference type="PROSITE" id="PS00036"/>
    </source>
</evidence>
<proteinExistence type="evidence at transcript level"/>